<accession>A0A8X6H7V1</accession>
<feature type="domain" description="Ubiquinol-cytochrome C reductase hinge" evidence="9">
    <location>
        <begin position="44"/>
        <end position="94"/>
    </location>
</feature>
<dbReference type="InterPro" id="IPR036811">
    <property type="entry name" value="Ubol_cytC_Rdtase_hinge_dom_sf"/>
</dbReference>
<sequence>MFFKLFRSQNNDLKSEKDDEKVKAEGKDVLQLIKEPFQKDKDITDCLESGACTHFKIKLMKCYEKKNKETAVSDENCHKEIAELINCVNQCVAKVGRKKSEYSELYAYFFV</sequence>
<reference evidence="10" key="1">
    <citation type="submission" date="2020-07" db="EMBL/GenBank/DDBJ databases">
        <title>Multicomponent nature underlies the extraordinary mechanical properties of spider dragline silk.</title>
        <authorList>
            <person name="Kono N."/>
            <person name="Nakamura H."/>
            <person name="Mori M."/>
            <person name="Yoshida Y."/>
            <person name="Ohtoshi R."/>
            <person name="Malay A.D."/>
            <person name="Moran D.A.P."/>
            <person name="Tomita M."/>
            <person name="Numata K."/>
            <person name="Arakawa K."/>
        </authorList>
    </citation>
    <scope>NUCLEOTIDE SEQUENCE</scope>
</reference>
<evidence type="ECO:0000313" key="11">
    <source>
        <dbReference type="Proteomes" id="UP000887116"/>
    </source>
</evidence>
<evidence type="ECO:0000256" key="1">
    <source>
        <dbReference type="ARBA" id="ARBA00004273"/>
    </source>
</evidence>
<evidence type="ECO:0000256" key="3">
    <source>
        <dbReference type="ARBA" id="ARBA00022448"/>
    </source>
</evidence>
<dbReference type="SUPFAM" id="SSF81531">
    <property type="entry name" value="Non-heme 11 kDa protein of cytochrome bc1 complex (Ubiquinol-cytochrome c reductase)"/>
    <property type="match status" value="1"/>
</dbReference>
<evidence type="ECO:0000256" key="5">
    <source>
        <dbReference type="ARBA" id="ARBA00022792"/>
    </source>
</evidence>
<dbReference type="OrthoDB" id="6429033at2759"/>
<evidence type="ECO:0000256" key="4">
    <source>
        <dbReference type="ARBA" id="ARBA00022660"/>
    </source>
</evidence>
<dbReference type="AlphaFoldDB" id="A0A8X6H7V1"/>
<keyword evidence="11" id="KW-1185">Reference proteome</keyword>
<evidence type="ECO:0000256" key="2">
    <source>
        <dbReference type="ARBA" id="ARBA00006498"/>
    </source>
</evidence>
<dbReference type="InterPro" id="IPR023184">
    <property type="entry name" value="Ubol_cytC_Rdtase_hinge_dom"/>
</dbReference>
<keyword evidence="5" id="KW-0999">Mitochondrion inner membrane</keyword>
<keyword evidence="3" id="KW-0813">Transport</keyword>
<keyword evidence="4" id="KW-0679">Respiratory chain</keyword>
<evidence type="ECO:0000256" key="6">
    <source>
        <dbReference type="ARBA" id="ARBA00022982"/>
    </source>
</evidence>
<comment type="caution">
    <text evidence="10">The sequence shown here is derived from an EMBL/GenBank/DDBJ whole genome shotgun (WGS) entry which is preliminary data.</text>
</comment>
<evidence type="ECO:0000259" key="9">
    <source>
        <dbReference type="Pfam" id="PF02320"/>
    </source>
</evidence>
<dbReference type="Gene3D" id="1.10.287.20">
    <property type="entry name" value="Ubiquinol-cytochrome C reductase hinge domain"/>
    <property type="match status" value="1"/>
</dbReference>
<protein>
    <submittedName>
        <fullName evidence="10">UCR_hinge domain-containing protein</fullName>
    </submittedName>
</protein>
<comment type="subcellular location">
    <subcellularLocation>
        <location evidence="1">Mitochondrion inner membrane</location>
    </subcellularLocation>
</comment>
<dbReference type="Proteomes" id="UP000887116">
    <property type="component" value="Unassembled WGS sequence"/>
</dbReference>
<name>A0A8X6H7V1_TRICU</name>
<evidence type="ECO:0000313" key="10">
    <source>
        <dbReference type="EMBL" id="GFR18448.1"/>
    </source>
</evidence>
<proteinExistence type="inferred from homology"/>
<dbReference type="GO" id="GO:0005743">
    <property type="term" value="C:mitochondrial inner membrane"/>
    <property type="evidence" value="ECO:0007669"/>
    <property type="project" value="UniProtKB-SubCell"/>
</dbReference>
<keyword evidence="6" id="KW-0249">Electron transport</keyword>
<comment type="similarity">
    <text evidence="2">Belongs to the UQCRH/QCR6 family.</text>
</comment>
<evidence type="ECO:0000256" key="7">
    <source>
        <dbReference type="ARBA" id="ARBA00023128"/>
    </source>
</evidence>
<dbReference type="Pfam" id="PF02320">
    <property type="entry name" value="UCR_hinge"/>
    <property type="match status" value="1"/>
</dbReference>
<evidence type="ECO:0000256" key="8">
    <source>
        <dbReference type="ARBA" id="ARBA00023136"/>
    </source>
</evidence>
<dbReference type="EMBL" id="BMAO01017791">
    <property type="protein sequence ID" value="GFR18448.1"/>
    <property type="molecule type" value="Genomic_DNA"/>
</dbReference>
<keyword evidence="8" id="KW-0472">Membrane</keyword>
<organism evidence="10 11">
    <name type="scientific">Trichonephila clavata</name>
    <name type="common">Joro spider</name>
    <name type="synonym">Nephila clavata</name>
    <dbReference type="NCBI Taxonomy" id="2740835"/>
    <lineage>
        <taxon>Eukaryota</taxon>
        <taxon>Metazoa</taxon>
        <taxon>Ecdysozoa</taxon>
        <taxon>Arthropoda</taxon>
        <taxon>Chelicerata</taxon>
        <taxon>Arachnida</taxon>
        <taxon>Araneae</taxon>
        <taxon>Araneomorphae</taxon>
        <taxon>Entelegynae</taxon>
        <taxon>Araneoidea</taxon>
        <taxon>Nephilidae</taxon>
        <taxon>Trichonephila</taxon>
    </lineage>
</organism>
<gene>
    <name evidence="10" type="primary">NCL1_34879</name>
    <name evidence="10" type="ORF">TNCT_303552</name>
</gene>
<keyword evidence="7" id="KW-0496">Mitochondrion</keyword>